<dbReference type="GO" id="GO:0005634">
    <property type="term" value="C:nucleus"/>
    <property type="evidence" value="ECO:0007669"/>
    <property type="project" value="UniProtKB-SubCell"/>
</dbReference>
<evidence type="ECO:0000256" key="2">
    <source>
        <dbReference type="ARBA" id="ARBA00023015"/>
    </source>
</evidence>
<dbReference type="Gramene" id="mRNA:HanXRQr2_Chr08g0335211">
    <property type="protein sequence ID" value="CDS:HanXRQr2_Chr08g0335211.1"/>
    <property type="gene ID" value="HanXRQr2_Chr08g0335211"/>
</dbReference>
<evidence type="ECO:0000256" key="1">
    <source>
        <dbReference type="ARBA" id="ARBA00004123"/>
    </source>
</evidence>
<dbReference type="SMART" id="SM00432">
    <property type="entry name" value="MADS"/>
    <property type="match status" value="1"/>
</dbReference>
<reference evidence="7" key="1">
    <citation type="journal article" date="2017" name="Nature">
        <title>The sunflower genome provides insights into oil metabolism, flowering and Asterid evolution.</title>
        <authorList>
            <person name="Badouin H."/>
            <person name="Gouzy J."/>
            <person name="Grassa C.J."/>
            <person name="Murat F."/>
            <person name="Staton S.E."/>
            <person name="Cottret L."/>
            <person name="Lelandais-Briere C."/>
            <person name="Owens G.L."/>
            <person name="Carrere S."/>
            <person name="Mayjonade B."/>
            <person name="Legrand L."/>
            <person name="Gill N."/>
            <person name="Kane N.C."/>
            <person name="Bowers J.E."/>
            <person name="Hubner S."/>
            <person name="Bellec A."/>
            <person name="Berard A."/>
            <person name="Berges H."/>
            <person name="Blanchet N."/>
            <person name="Boniface M.C."/>
            <person name="Brunel D."/>
            <person name="Catrice O."/>
            <person name="Chaidir N."/>
            <person name="Claudel C."/>
            <person name="Donnadieu C."/>
            <person name="Faraut T."/>
            <person name="Fievet G."/>
            <person name="Helmstetter N."/>
            <person name="King M."/>
            <person name="Knapp S.J."/>
            <person name="Lai Z."/>
            <person name="Le Paslier M.C."/>
            <person name="Lippi Y."/>
            <person name="Lorenzon L."/>
            <person name="Mandel J.R."/>
            <person name="Marage G."/>
            <person name="Marchand G."/>
            <person name="Marquand E."/>
            <person name="Bret-Mestries E."/>
            <person name="Morien E."/>
            <person name="Nambeesan S."/>
            <person name="Nguyen T."/>
            <person name="Pegot-Espagnet P."/>
            <person name="Pouilly N."/>
            <person name="Raftis F."/>
            <person name="Sallet E."/>
            <person name="Schiex T."/>
            <person name="Thomas J."/>
            <person name="Vandecasteele C."/>
            <person name="Vares D."/>
            <person name="Vear F."/>
            <person name="Vautrin S."/>
            <person name="Crespi M."/>
            <person name="Mangin B."/>
            <person name="Burke J.M."/>
            <person name="Salse J."/>
            <person name="Munos S."/>
            <person name="Vincourt P."/>
            <person name="Rieseberg L.H."/>
            <person name="Langlade N.B."/>
        </authorList>
    </citation>
    <scope>NUCLEOTIDE SEQUENCE</scope>
    <source>
        <tissue evidence="7">Leaves</tissue>
    </source>
</reference>
<keyword evidence="5" id="KW-0539">Nucleus</keyword>
<dbReference type="Gene3D" id="3.40.1810.10">
    <property type="entry name" value="Transcription factor, MADS-box"/>
    <property type="match status" value="1"/>
</dbReference>
<dbReference type="PANTHER" id="PTHR11945">
    <property type="entry name" value="MADS BOX PROTEIN"/>
    <property type="match status" value="1"/>
</dbReference>
<dbReference type="Pfam" id="PF00319">
    <property type="entry name" value="SRF-TF"/>
    <property type="match status" value="1"/>
</dbReference>
<protein>
    <submittedName>
        <fullName evidence="7">Transcription factor MADS-type1 family</fullName>
    </submittedName>
</protein>
<proteinExistence type="predicted"/>
<dbReference type="PANTHER" id="PTHR11945:SF776">
    <property type="entry name" value="AGAMOUS-LIKE 50-RELATED"/>
    <property type="match status" value="1"/>
</dbReference>
<dbReference type="EMBL" id="MNCJ02000323">
    <property type="protein sequence ID" value="KAF5795049.1"/>
    <property type="molecule type" value="Genomic_DNA"/>
</dbReference>
<reference evidence="7" key="2">
    <citation type="submission" date="2020-06" db="EMBL/GenBank/DDBJ databases">
        <title>Helianthus annuus Genome sequencing and assembly Release 2.</title>
        <authorList>
            <person name="Gouzy J."/>
            <person name="Langlade N."/>
            <person name="Munos S."/>
        </authorList>
    </citation>
    <scope>NUCLEOTIDE SEQUENCE</scope>
    <source>
        <tissue evidence="7">Leaves</tissue>
    </source>
</reference>
<evidence type="ECO:0000313" key="7">
    <source>
        <dbReference type="EMBL" id="KAF5795049.1"/>
    </source>
</evidence>
<comment type="subcellular location">
    <subcellularLocation>
        <location evidence="1">Nucleus</location>
    </subcellularLocation>
</comment>
<evidence type="ECO:0000256" key="4">
    <source>
        <dbReference type="ARBA" id="ARBA00023163"/>
    </source>
</evidence>
<feature type="domain" description="MADS-box" evidence="6">
    <location>
        <begin position="6"/>
        <end position="66"/>
    </location>
</feature>
<dbReference type="GO" id="GO:0046983">
    <property type="term" value="F:protein dimerization activity"/>
    <property type="evidence" value="ECO:0007669"/>
    <property type="project" value="InterPro"/>
</dbReference>
<keyword evidence="8" id="KW-1185">Reference proteome</keyword>
<dbReference type="PROSITE" id="PS50066">
    <property type="entry name" value="MADS_BOX_2"/>
    <property type="match status" value="1"/>
</dbReference>
<sequence length="140" mass="15821">MPRKRKGRQRIQMARSEKASTLLVTFSKCCCGLFTNASELSILCGVEIAIFVFSPGKKIFSFGDPSVEMIVDSFRTKKNHAWISVVEQGKMFIISWSVKPLSPHIQICQINSKTTKLPNQLYVIYQELELSLVSCAFPRS</sequence>
<accession>A0A9K3NCA9</accession>
<keyword evidence="3" id="KW-0238">DNA-binding</keyword>
<evidence type="ECO:0000256" key="3">
    <source>
        <dbReference type="ARBA" id="ARBA00023125"/>
    </source>
</evidence>
<evidence type="ECO:0000256" key="5">
    <source>
        <dbReference type="ARBA" id="ARBA00023242"/>
    </source>
</evidence>
<evidence type="ECO:0000313" key="8">
    <source>
        <dbReference type="Proteomes" id="UP000215914"/>
    </source>
</evidence>
<comment type="caution">
    <text evidence="7">The sequence shown here is derived from an EMBL/GenBank/DDBJ whole genome shotgun (WGS) entry which is preliminary data.</text>
</comment>
<evidence type="ECO:0000259" key="6">
    <source>
        <dbReference type="PROSITE" id="PS50066"/>
    </source>
</evidence>
<dbReference type="PRINTS" id="PR00404">
    <property type="entry name" value="MADSDOMAIN"/>
</dbReference>
<dbReference type="Proteomes" id="UP000215914">
    <property type="component" value="Unassembled WGS sequence"/>
</dbReference>
<dbReference type="SUPFAM" id="SSF55455">
    <property type="entry name" value="SRF-like"/>
    <property type="match status" value="1"/>
</dbReference>
<keyword evidence="4" id="KW-0804">Transcription</keyword>
<dbReference type="AlphaFoldDB" id="A0A9K3NCA9"/>
<dbReference type="GO" id="GO:0003677">
    <property type="term" value="F:DNA binding"/>
    <property type="evidence" value="ECO:0007669"/>
    <property type="project" value="UniProtKB-KW"/>
</dbReference>
<keyword evidence="2" id="KW-0805">Transcription regulation</keyword>
<dbReference type="InterPro" id="IPR036879">
    <property type="entry name" value="TF_MADSbox_sf"/>
</dbReference>
<gene>
    <name evidence="7" type="ORF">HanXRQr2_Chr08g0335211</name>
</gene>
<name>A0A9K3NCA9_HELAN</name>
<dbReference type="InterPro" id="IPR002100">
    <property type="entry name" value="TF_MADSbox"/>
</dbReference>
<organism evidence="7 8">
    <name type="scientific">Helianthus annuus</name>
    <name type="common">Common sunflower</name>
    <dbReference type="NCBI Taxonomy" id="4232"/>
    <lineage>
        <taxon>Eukaryota</taxon>
        <taxon>Viridiplantae</taxon>
        <taxon>Streptophyta</taxon>
        <taxon>Embryophyta</taxon>
        <taxon>Tracheophyta</taxon>
        <taxon>Spermatophyta</taxon>
        <taxon>Magnoliopsida</taxon>
        <taxon>eudicotyledons</taxon>
        <taxon>Gunneridae</taxon>
        <taxon>Pentapetalae</taxon>
        <taxon>asterids</taxon>
        <taxon>campanulids</taxon>
        <taxon>Asterales</taxon>
        <taxon>Asteraceae</taxon>
        <taxon>Asteroideae</taxon>
        <taxon>Heliantheae alliance</taxon>
        <taxon>Heliantheae</taxon>
        <taxon>Helianthus</taxon>
    </lineage>
</organism>